<dbReference type="eggNOG" id="COG2107">
    <property type="taxonomic scope" value="Bacteria"/>
</dbReference>
<dbReference type="GO" id="GO:0009234">
    <property type="term" value="P:menaquinone biosynthetic process"/>
    <property type="evidence" value="ECO:0007669"/>
    <property type="project" value="UniProtKB-UniRule"/>
</dbReference>
<dbReference type="Gene3D" id="3.40.190.10">
    <property type="entry name" value="Periplasmic binding protein-like II"/>
    <property type="match status" value="2"/>
</dbReference>
<comment type="pathway">
    <text evidence="1 4">Quinol/quinone metabolism; menaquinone biosynthesis.</text>
</comment>
<dbReference type="HAMAP" id="MF_00996">
    <property type="entry name" value="MqnD"/>
    <property type="match status" value="1"/>
</dbReference>
<keyword evidence="3 4" id="KW-0456">Lyase</keyword>
<dbReference type="InParanoid" id="H1XR66"/>
<dbReference type="InterPro" id="IPR003773">
    <property type="entry name" value="Menaquinone_biosynth"/>
</dbReference>
<proteinExistence type="inferred from homology"/>
<evidence type="ECO:0000256" key="1">
    <source>
        <dbReference type="ARBA" id="ARBA00004863"/>
    </source>
</evidence>
<dbReference type="EC" id="4.1.99.29" evidence="4"/>
<dbReference type="InterPro" id="IPR030869">
    <property type="entry name" value="MqnD"/>
</dbReference>
<dbReference type="HOGENOM" id="CLU_070326_0_0_0"/>
<dbReference type="RefSeq" id="WP_006928295.1">
    <property type="nucleotide sequence ID" value="NZ_CM001402.1"/>
</dbReference>
<reference evidence="5 6" key="1">
    <citation type="submission" date="2011-09" db="EMBL/GenBank/DDBJ databases">
        <title>The permanent draft genome of Caldithrix abyssi DSM 13497.</title>
        <authorList>
            <consortium name="US DOE Joint Genome Institute (JGI-PGF)"/>
            <person name="Lucas S."/>
            <person name="Han J."/>
            <person name="Lapidus A."/>
            <person name="Bruce D."/>
            <person name="Goodwin L."/>
            <person name="Pitluck S."/>
            <person name="Peters L."/>
            <person name="Kyrpides N."/>
            <person name="Mavromatis K."/>
            <person name="Ivanova N."/>
            <person name="Mikhailova N."/>
            <person name="Chertkov O."/>
            <person name="Detter J.C."/>
            <person name="Tapia R."/>
            <person name="Han C."/>
            <person name="Land M."/>
            <person name="Hauser L."/>
            <person name="Markowitz V."/>
            <person name="Cheng J.-F."/>
            <person name="Hugenholtz P."/>
            <person name="Woyke T."/>
            <person name="Wu D."/>
            <person name="Spring S."/>
            <person name="Brambilla E."/>
            <person name="Klenk H.-P."/>
            <person name="Eisen J.A."/>
        </authorList>
    </citation>
    <scope>NUCLEOTIDE SEQUENCE [LARGE SCALE GENOMIC DNA]</scope>
    <source>
        <strain evidence="5 6">DSM 13497</strain>
    </source>
</reference>
<feature type="binding site" evidence="4">
    <location>
        <begin position="110"/>
        <end position="111"/>
    </location>
    <ligand>
        <name>substrate</name>
    </ligand>
</feature>
<organism evidence="5 6">
    <name type="scientific">Caldithrix abyssi DSM 13497</name>
    <dbReference type="NCBI Taxonomy" id="880073"/>
    <lineage>
        <taxon>Bacteria</taxon>
        <taxon>Pseudomonadati</taxon>
        <taxon>Calditrichota</taxon>
        <taxon>Calditrichia</taxon>
        <taxon>Calditrichales</taxon>
        <taxon>Calditrichaceae</taxon>
        <taxon>Caldithrix</taxon>
    </lineage>
</organism>
<comment type="catalytic activity">
    <reaction evidence="4">
        <text>cyclic dehypoxanthinylfutalosinate = 1,4-dihydroxy-6-naphthoate + dihydroxyacetone</text>
        <dbReference type="Rhea" id="RHEA:33087"/>
        <dbReference type="ChEBI" id="CHEBI:16016"/>
        <dbReference type="ChEBI" id="CHEBI:64254"/>
        <dbReference type="ChEBI" id="CHEBI:64270"/>
        <dbReference type="EC" id="4.1.99.29"/>
    </reaction>
</comment>
<evidence type="ECO:0000313" key="6">
    <source>
        <dbReference type="Proteomes" id="UP000004671"/>
    </source>
</evidence>
<dbReference type="SUPFAM" id="SSF53850">
    <property type="entry name" value="Periplasmic binding protein-like II"/>
    <property type="match status" value="1"/>
</dbReference>
<comment type="similarity">
    <text evidence="4">Belongs to the MqnA/MqnD family. MqnD subfamily.</text>
</comment>
<dbReference type="PaxDb" id="880073-Calab_1597"/>
<comment type="function">
    <text evidence="4">Catalyzes the conversion of cyclic dehypoxanthine futalosine (cyclic DHFL) into 1,4-dihydroxy-6-naphthoate, a step in the biosynthesis of menaquinone (MK, vitamin K2).</text>
</comment>
<comment type="caution">
    <text evidence="4">Lacks conserved residue(s) required for the propagation of feature annotation.</text>
</comment>
<evidence type="ECO:0000313" key="5">
    <source>
        <dbReference type="EMBL" id="EHO41217.1"/>
    </source>
</evidence>
<dbReference type="Proteomes" id="UP000004671">
    <property type="component" value="Chromosome"/>
</dbReference>
<dbReference type="AlphaFoldDB" id="H1XR66"/>
<evidence type="ECO:0000256" key="3">
    <source>
        <dbReference type="ARBA" id="ARBA00023239"/>
    </source>
</evidence>
<dbReference type="EMBL" id="CM001402">
    <property type="protein sequence ID" value="EHO41217.1"/>
    <property type="molecule type" value="Genomic_DNA"/>
</dbReference>
<dbReference type="UniPathway" id="UPA00079"/>
<dbReference type="STRING" id="880073.Cabys_318"/>
<accession>H1XR66</accession>
<keyword evidence="2 4" id="KW-0474">Menaquinone biosynthesis</keyword>
<keyword evidence="6" id="KW-1185">Reference proteome</keyword>
<protein>
    <recommendedName>
        <fullName evidence="4">1,4-dihydroxy-6-naphtoate synthase</fullName>
        <ecNumber evidence="4">4.1.99.29</ecNumber>
    </recommendedName>
    <alternativeName>
        <fullName evidence="4">Menaquinone biosynthetic enzyme MqnD</fullName>
    </alternativeName>
</protein>
<sequence length="277" mass="31351">MQRIRIAHSPDSDDAFMFYALAKEKIDTGGFVFEHILKDIQTLNEEALRGVYEVSAISIHAYPKVADKYMLLPTGSSMGDQYGPMIIAKQNLTKEDLKQKVIAVPGEMTTAFLALKLFLPEAQYKVVPFDQIMPAVLEDQFEAGLIIHEGQLTYSEKGLVKIVDLGEWWYEDTGLPLPLGGNVIRKDLGLETMKKVSRLIRQSIQYSLDHREEALEYALQFAGDMASDLADRFVGMYVNHWTLDYGDIGRKAVRTLLQRGFEAGIIKNRPQVEFLED</sequence>
<evidence type="ECO:0000256" key="4">
    <source>
        <dbReference type="HAMAP-Rule" id="MF_00996"/>
    </source>
</evidence>
<name>H1XR66_CALAY</name>
<gene>
    <name evidence="4" type="primary">mqnD</name>
    <name evidence="5" type="ORF">Calab_1597</name>
</gene>
<feature type="active site" description="Proton acceptor" evidence="4">
    <location>
        <position position="148"/>
    </location>
</feature>
<dbReference type="PANTHER" id="PTHR37167:SF1">
    <property type="entry name" value="1,4-DIHYDROXY-6-NAPHTOATE SYNTHASE"/>
    <property type="match status" value="1"/>
</dbReference>
<evidence type="ECO:0000256" key="2">
    <source>
        <dbReference type="ARBA" id="ARBA00022428"/>
    </source>
</evidence>
<dbReference type="PANTHER" id="PTHR37167">
    <property type="entry name" value="1,4-DIHYDROXY-6-NAPHTOATE SYNTHASE"/>
    <property type="match status" value="1"/>
</dbReference>
<dbReference type="CDD" id="cd13636">
    <property type="entry name" value="PBP2_Af1704"/>
    <property type="match status" value="1"/>
</dbReference>
<dbReference type="GO" id="GO:0016830">
    <property type="term" value="F:carbon-carbon lyase activity"/>
    <property type="evidence" value="ECO:0007669"/>
    <property type="project" value="UniProtKB-UniRule"/>
</dbReference>
<dbReference type="Pfam" id="PF02621">
    <property type="entry name" value="VitK2_biosynth"/>
    <property type="match status" value="1"/>
</dbReference>
<dbReference type="OrthoDB" id="9809439at2"/>